<evidence type="ECO:0000259" key="1">
    <source>
        <dbReference type="Pfam" id="PF06452"/>
    </source>
</evidence>
<evidence type="ECO:0000313" key="3">
    <source>
        <dbReference type="EMBL" id="SVA50681.1"/>
    </source>
</evidence>
<dbReference type="EMBL" id="UINC01011487">
    <property type="protein sequence ID" value="SVA50681.1"/>
    <property type="molecule type" value="Genomic_DNA"/>
</dbReference>
<dbReference type="InterPro" id="IPR045670">
    <property type="entry name" value="DUF5916"/>
</dbReference>
<dbReference type="GO" id="GO:0030246">
    <property type="term" value="F:carbohydrate binding"/>
    <property type="evidence" value="ECO:0007669"/>
    <property type="project" value="InterPro"/>
</dbReference>
<feature type="domain" description="DUF5916" evidence="2">
    <location>
        <begin position="241"/>
        <end position="382"/>
    </location>
</feature>
<reference evidence="3" key="1">
    <citation type="submission" date="2018-05" db="EMBL/GenBank/DDBJ databases">
        <authorList>
            <person name="Lanie J.A."/>
            <person name="Ng W.-L."/>
            <person name="Kazmierczak K.M."/>
            <person name="Andrzejewski T.M."/>
            <person name="Davidsen T.M."/>
            <person name="Wayne K.J."/>
            <person name="Tettelin H."/>
            <person name="Glass J.I."/>
            <person name="Rusch D."/>
            <person name="Podicherti R."/>
            <person name="Tsui H.-C.T."/>
            <person name="Winkler M.E."/>
        </authorList>
    </citation>
    <scope>NUCLEOTIDE SEQUENCE</scope>
</reference>
<dbReference type="GO" id="GO:0004553">
    <property type="term" value="F:hydrolase activity, hydrolyzing O-glycosyl compounds"/>
    <property type="evidence" value="ECO:0007669"/>
    <property type="project" value="InterPro"/>
</dbReference>
<sequence>MAALVLGLGQAASAVEHSAVAPDSRGTFRGRPTVAAVRVVQAPDIDGHLDDDAWHLAKPAGEFLQKNPNENIPHTQRTEFRVVYDDNALYVGVWCFDDEPGRIIAHNMERDGHMRFEDVVNITLDTFLDRRNGYYFSINPNGARGDATISNNTTINGEWDGAWMAQSQSHSWGWSMELAIPFKSISFDETADMWGLNVYRNIGRAGERAQWANSRSASRSYYVSDCGNLTGLHGLKQGLGLDVTPYAIGKYQKDYDANDSDLLGEFGFDIRYRLTPSLTALASVNTDFAETETDVRQVNFTRFPLFFPEKRQFFLEDSGIFGFGGVGSSRRSSRDSSDTLLMPFFSRRIGLSSNGEIMPIQFAGKITGRVKDYNVGLLNAVLDGEDGPRNAFVGRISRNVLEQSSIGFLTTVGDPNSDEMNSVVGTDFQYRNNNFIGGHTLEVNLYALGTYSEDIGGLEPAWSANARLYDRNIELAASAIEIGDDFNPAMGFVQRQGTRVYKIAADYVPYHDDIDWLRNTRHGYEAELYTDLGNDVVNTKQQFNLVSLYLESQDVIKFDISHLTDRPNEDFDISDGSIVPAGDYDWWEARAYAYMGMQRSLFLRPMYRVGGFYDGTRQQISLETFYRPWRKLLVGGEYSVNLIDWDALDESTIRQISGTLRYSFTPDLVWFNLAQYDNISNSIGVNSRLQWEYKPGAKMFFVVNQGYLDEMTGLVMKDFEVVAKIGALFRF</sequence>
<organism evidence="3">
    <name type="scientific">marine metagenome</name>
    <dbReference type="NCBI Taxonomy" id="408172"/>
    <lineage>
        <taxon>unclassified sequences</taxon>
        <taxon>metagenomes</taxon>
        <taxon>ecological metagenomes</taxon>
    </lineage>
</organism>
<dbReference type="AlphaFoldDB" id="A0A381WED8"/>
<evidence type="ECO:0000259" key="2">
    <source>
        <dbReference type="Pfam" id="PF19313"/>
    </source>
</evidence>
<dbReference type="Pfam" id="PF06452">
    <property type="entry name" value="CBM9_1"/>
    <property type="match status" value="1"/>
</dbReference>
<protein>
    <submittedName>
        <fullName evidence="3">Uncharacterized protein</fullName>
    </submittedName>
</protein>
<gene>
    <name evidence="3" type="ORF">METZ01_LOCUS103535</name>
</gene>
<dbReference type="Pfam" id="PF19313">
    <property type="entry name" value="DUF5916"/>
    <property type="match status" value="1"/>
</dbReference>
<feature type="domain" description="Carbohydrate-binding" evidence="1">
    <location>
        <begin position="45"/>
        <end position="216"/>
    </location>
</feature>
<dbReference type="SUPFAM" id="SSF49344">
    <property type="entry name" value="CBD9-like"/>
    <property type="match status" value="1"/>
</dbReference>
<dbReference type="GO" id="GO:0016052">
    <property type="term" value="P:carbohydrate catabolic process"/>
    <property type="evidence" value="ECO:0007669"/>
    <property type="project" value="InterPro"/>
</dbReference>
<name>A0A381WED8_9ZZZZ</name>
<dbReference type="CDD" id="cd09618">
    <property type="entry name" value="CBM9_like_2"/>
    <property type="match status" value="1"/>
</dbReference>
<accession>A0A381WED8</accession>
<proteinExistence type="predicted"/>
<dbReference type="Gene3D" id="2.60.40.1190">
    <property type="match status" value="1"/>
</dbReference>
<dbReference type="InterPro" id="IPR010502">
    <property type="entry name" value="Carb-bd_dom_fam9"/>
</dbReference>